<comment type="caution">
    <text evidence="2">The sequence shown here is derived from an EMBL/GenBank/DDBJ whole genome shotgun (WGS) entry which is preliminary data.</text>
</comment>
<dbReference type="EMBL" id="JAFNEN010000654">
    <property type="protein sequence ID" value="KAG8178999.1"/>
    <property type="molecule type" value="Genomic_DNA"/>
</dbReference>
<protein>
    <submittedName>
        <fullName evidence="2">Uncharacterized protein</fullName>
    </submittedName>
</protein>
<feature type="region of interest" description="Disordered" evidence="1">
    <location>
        <begin position="125"/>
        <end position="218"/>
    </location>
</feature>
<evidence type="ECO:0000313" key="3">
    <source>
        <dbReference type="Proteomes" id="UP000827092"/>
    </source>
</evidence>
<dbReference type="AlphaFoldDB" id="A0AAV6U4M8"/>
<feature type="compositionally biased region" description="Polar residues" evidence="1">
    <location>
        <begin position="128"/>
        <end position="141"/>
    </location>
</feature>
<gene>
    <name evidence="2" type="ORF">JTE90_014002</name>
</gene>
<feature type="compositionally biased region" description="Low complexity" evidence="1">
    <location>
        <begin position="193"/>
        <end position="202"/>
    </location>
</feature>
<evidence type="ECO:0000256" key="1">
    <source>
        <dbReference type="SAM" id="MobiDB-lite"/>
    </source>
</evidence>
<name>A0AAV6U4M8_9ARAC</name>
<evidence type="ECO:0000313" key="2">
    <source>
        <dbReference type="EMBL" id="KAG8178999.1"/>
    </source>
</evidence>
<keyword evidence="3" id="KW-1185">Reference proteome</keyword>
<organism evidence="2 3">
    <name type="scientific">Oedothorax gibbosus</name>
    <dbReference type="NCBI Taxonomy" id="931172"/>
    <lineage>
        <taxon>Eukaryota</taxon>
        <taxon>Metazoa</taxon>
        <taxon>Ecdysozoa</taxon>
        <taxon>Arthropoda</taxon>
        <taxon>Chelicerata</taxon>
        <taxon>Arachnida</taxon>
        <taxon>Araneae</taxon>
        <taxon>Araneomorphae</taxon>
        <taxon>Entelegynae</taxon>
        <taxon>Araneoidea</taxon>
        <taxon>Linyphiidae</taxon>
        <taxon>Erigoninae</taxon>
        <taxon>Oedothorax</taxon>
    </lineage>
</organism>
<reference evidence="2 3" key="1">
    <citation type="journal article" date="2022" name="Nat. Ecol. Evol.">
        <title>A masculinizing supergene underlies an exaggerated male reproductive morph in a spider.</title>
        <authorList>
            <person name="Hendrickx F."/>
            <person name="De Corte Z."/>
            <person name="Sonet G."/>
            <person name="Van Belleghem S.M."/>
            <person name="Kostlbacher S."/>
            <person name="Vangestel C."/>
        </authorList>
    </citation>
    <scope>NUCLEOTIDE SEQUENCE [LARGE SCALE GENOMIC DNA]</scope>
    <source>
        <strain evidence="2">W744_W776</strain>
    </source>
</reference>
<sequence>MATFLSFRSSHKRANVYCPIHFSTSTSILVSDLRNQGSIVDMANKLQLLVSFSWLLATTYSSPLQLLPSMDVQEDNYEISPDEADDVLQFLLMSKYDRDVSDYPVSDQIFDDQDQPMSFRDGDMPMSFQDSENPTNFNLQNKLPGFDNDDISYGTGDAQPVNPPNALRDTVQNFKEDQPSTSTSNPGDSADLTSISPSSTTPEPDPLVSMPPVMPNNQGQKEFVMLRPPSENHRKLDHWMEEMEKGLGMPDAQHMVQKRKFAMR</sequence>
<accession>A0AAV6U4M8</accession>
<dbReference type="Proteomes" id="UP000827092">
    <property type="component" value="Unassembled WGS sequence"/>
</dbReference>
<proteinExistence type="predicted"/>